<protein>
    <submittedName>
        <fullName evidence="6">Microsomal epoxide hydrolase</fullName>
        <ecNumber evidence="6">3.3.2.9</ecNumber>
    </submittedName>
</protein>
<dbReference type="Gene3D" id="3.40.50.1820">
    <property type="entry name" value="alpha/beta hydrolase"/>
    <property type="match status" value="1"/>
</dbReference>
<proteinExistence type="inferred from homology"/>
<evidence type="ECO:0000256" key="2">
    <source>
        <dbReference type="ARBA" id="ARBA00022797"/>
    </source>
</evidence>
<dbReference type="GO" id="GO:0033961">
    <property type="term" value="F:cis-stilbene-oxide hydrolase activity"/>
    <property type="evidence" value="ECO:0007669"/>
    <property type="project" value="UniProtKB-EC"/>
</dbReference>
<dbReference type="RefSeq" id="WP_013758181.1">
    <property type="nucleotide sequence ID" value="NC_015500.1"/>
</dbReference>
<dbReference type="EC" id="3.3.2.9" evidence="6"/>
<evidence type="ECO:0000256" key="3">
    <source>
        <dbReference type="ARBA" id="ARBA00022801"/>
    </source>
</evidence>
<feature type="active site" description="Nucleophile" evidence="4">
    <location>
        <position position="165"/>
    </location>
</feature>
<evidence type="ECO:0000313" key="7">
    <source>
        <dbReference type="Proteomes" id="UP000006546"/>
    </source>
</evidence>
<organism evidence="6 7">
    <name type="scientific">Treponema brennaborense (strain DSM 12168 / CIP 105900 / DD5/3)</name>
    <dbReference type="NCBI Taxonomy" id="906968"/>
    <lineage>
        <taxon>Bacteria</taxon>
        <taxon>Pseudomonadati</taxon>
        <taxon>Spirochaetota</taxon>
        <taxon>Spirochaetia</taxon>
        <taxon>Spirochaetales</taxon>
        <taxon>Treponemataceae</taxon>
        <taxon>Treponema</taxon>
    </lineage>
</organism>
<dbReference type="PANTHER" id="PTHR21661">
    <property type="entry name" value="EPOXIDE HYDROLASE 1-RELATED"/>
    <property type="match status" value="1"/>
</dbReference>
<dbReference type="HOGENOM" id="CLU_019414_0_1_12"/>
<dbReference type="EMBL" id="CP002696">
    <property type="protein sequence ID" value="AEE16472.1"/>
    <property type="molecule type" value="Genomic_DNA"/>
</dbReference>
<evidence type="ECO:0000256" key="1">
    <source>
        <dbReference type="ARBA" id="ARBA00010088"/>
    </source>
</evidence>
<name>F4LJZ2_TREBD</name>
<dbReference type="Proteomes" id="UP000006546">
    <property type="component" value="Chromosome"/>
</dbReference>
<dbReference type="eggNOG" id="COG0596">
    <property type="taxonomic scope" value="Bacteria"/>
</dbReference>
<accession>F4LJZ2</accession>
<dbReference type="STRING" id="906968.Trebr_1039"/>
<reference evidence="7" key="1">
    <citation type="submission" date="2011-04" db="EMBL/GenBank/DDBJ databases">
        <title>The complete genome of Treponema brennaborense DSM 12168.</title>
        <authorList>
            <person name="Lucas S."/>
            <person name="Han J."/>
            <person name="Lapidus A."/>
            <person name="Bruce D."/>
            <person name="Goodwin L."/>
            <person name="Pitluck S."/>
            <person name="Peters L."/>
            <person name="Kyrpides N."/>
            <person name="Mavromatis K."/>
            <person name="Ivanova N."/>
            <person name="Mikhailova N."/>
            <person name="Pagani I."/>
            <person name="Teshima H."/>
            <person name="Detter J.C."/>
            <person name="Tapia R."/>
            <person name="Han C."/>
            <person name="Land M."/>
            <person name="Hauser L."/>
            <person name="Markowitz V."/>
            <person name="Cheng J.-F."/>
            <person name="Hugenholtz P."/>
            <person name="Woyke T."/>
            <person name="Wu D."/>
            <person name="Gronow S."/>
            <person name="Wellnitz S."/>
            <person name="Brambilla E."/>
            <person name="Klenk H.-P."/>
            <person name="Eisen J.A."/>
        </authorList>
    </citation>
    <scope>NUCLEOTIDE SEQUENCE [LARGE SCALE GENOMIC DNA]</scope>
    <source>
        <strain evidence="7">DSM 12168 / CIP 105900 / DD5/3</strain>
    </source>
</reference>
<dbReference type="Pfam" id="PF06441">
    <property type="entry name" value="EHN"/>
    <property type="match status" value="1"/>
</dbReference>
<dbReference type="SUPFAM" id="SSF53474">
    <property type="entry name" value="alpha/beta-Hydrolases"/>
    <property type="match status" value="1"/>
</dbReference>
<dbReference type="InterPro" id="IPR029058">
    <property type="entry name" value="AB_hydrolase_fold"/>
</dbReference>
<dbReference type="AlphaFoldDB" id="F4LJZ2"/>
<evidence type="ECO:0000256" key="4">
    <source>
        <dbReference type="PIRSR" id="PIRSR001112-1"/>
    </source>
</evidence>
<dbReference type="InterPro" id="IPR016292">
    <property type="entry name" value="Epoxide_hydrolase"/>
</dbReference>
<dbReference type="InterPro" id="IPR000639">
    <property type="entry name" value="Epox_hydrolase-like"/>
</dbReference>
<sequence>MKEFSIHFSEEQMEALRHRIGAARLPKILNGEDWRLGTGSSYLSALLDSWQNGYDWSHKEKELNRYPQYTCELNGTTIHFFHIPGSRKGAVPLLLTHGWPDSFLRYAKAFPLLAEFDLVVPSLPGFAFSTLPEKGYVNNAEIAEIWHKLMTEVLGYKEYAASGGDMGRGVTCYLASRYPNEVKGIHLTDVGMAAELVGAPDSKLNSAELDYKRKVNEWLRTEGVYISMNGTKPQTLAYSLSDSPAGMAAWITEKYRAWSDWPLLTMDDILDCLTLYWMTNTAGTAIRVYHGNNFTLPPLGKIQVPTAIAAFPKDILPVPREWIEKNYPVVMYTEMPRGGHFTALEQPEAFAENVSEFLKIIV</sequence>
<feature type="active site" description="Proton acceptor" evidence="4">
    <location>
        <position position="340"/>
    </location>
</feature>
<keyword evidence="2" id="KW-0058">Aromatic hydrocarbons catabolism</keyword>
<keyword evidence="7" id="KW-1185">Reference proteome</keyword>
<dbReference type="PRINTS" id="PR00412">
    <property type="entry name" value="EPOXHYDRLASE"/>
</dbReference>
<dbReference type="KEGG" id="tbe:Trebr_1039"/>
<dbReference type="InterPro" id="IPR010497">
    <property type="entry name" value="Epoxide_hydro_N"/>
</dbReference>
<evidence type="ECO:0000259" key="5">
    <source>
        <dbReference type="Pfam" id="PF06441"/>
    </source>
</evidence>
<gene>
    <name evidence="6" type="ordered locus">Trebr_1039</name>
</gene>
<evidence type="ECO:0000313" key="6">
    <source>
        <dbReference type="EMBL" id="AEE16472.1"/>
    </source>
</evidence>
<comment type="similarity">
    <text evidence="1">Belongs to the peptidase S33 family.</text>
</comment>
<feature type="active site" description="Proton donor" evidence="4">
    <location>
        <position position="289"/>
    </location>
</feature>
<keyword evidence="3 6" id="KW-0378">Hydrolase</keyword>
<dbReference type="GO" id="GO:0097176">
    <property type="term" value="P:epoxide metabolic process"/>
    <property type="evidence" value="ECO:0007669"/>
    <property type="project" value="TreeGrafter"/>
</dbReference>
<feature type="domain" description="Epoxide hydrolase N-terminal" evidence="5">
    <location>
        <begin position="1"/>
        <end position="105"/>
    </location>
</feature>
<dbReference type="PANTHER" id="PTHR21661:SF35">
    <property type="entry name" value="EPOXIDE HYDROLASE"/>
    <property type="match status" value="1"/>
</dbReference>
<dbReference type="OrthoDB" id="1376138at2"/>
<dbReference type="PIRSF" id="PIRSF001112">
    <property type="entry name" value="Epoxide_hydrolase"/>
    <property type="match status" value="1"/>
</dbReference>